<evidence type="ECO:0000313" key="2">
    <source>
        <dbReference type="Proteomes" id="UP000027456"/>
    </source>
</evidence>
<evidence type="ECO:0000313" key="1">
    <source>
        <dbReference type="EMBL" id="KEP50722.1"/>
    </source>
</evidence>
<accession>A0A074SL25</accession>
<dbReference type="AlphaFoldDB" id="A0A074SL25"/>
<proteinExistence type="predicted"/>
<comment type="caution">
    <text evidence="1">The sequence shown here is derived from an EMBL/GenBank/DDBJ whole genome shotgun (WGS) entry which is preliminary data.</text>
</comment>
<name>A0A074SL25_9AGAM</name>
<dbReference type="Proteomes" id="UP000027456">
    <property type="component" value="Unassembled WGS sequence"/>
</dbReference>
<sequence length="114" mass="12964">MKNGPKPRLPNASDLHESKLDESMKCFAAPRRAKPSELQNLHAMPYRFSGVKRQSRHFVHHVLQIPSFNQMWPVTAFSPNRSNGDRCKCPWRTVGKTGREKCAIHLPACRNGEG</sequence>
<dbReference type="EMBL" id="AZST01000227">
    <property type="protein sequence ID" value="KEP50722.1"/>
    <property type="molecule type" value="Genomic_DNA"/>
</dbReference>
<protein>
    <submittedName>
        <fullName evidence="1">Uncharacterized protein</fullName>
    </submittedName>
</protein>
<reference evidence="1 2" key="1">
    <citation type="submission" date="2013-12" db="EMBL/GenBank/DDBJ databases">
        <authorList>
            <person name="Cubeta M."/>
            <person name="Pakala S."/>
            <person name="Fedorova N."/>
            <person name="Thomas E."/>
            <person name="Dean R."/>
            <person name="Jabaji S."/>
            <person name="Neate S."/>
            <person name="Toda T."/>
            <person name="Tavantzis S."/>
            <person name="Vilgalys R."/>
            <person name="Bharathan N."/>
            <person name="Pakala S."/>
            <person name="Losada L.S."/>
            <person name="Zafar N."/>
            <person name="Nierman W."/>
        </authorList>
    </citation>
    <scope>NUCLEOTIDE SEQUENCE [LARGE SCALE GENOMIC DNA]</scope>
    <source>
        <strain evidence="1 2">123E</strain>
    </source>
</reference>
<gene>
    <name evidence="1" type="ORF">V565_074630</name>
</gene>
<keyword evidence="2" id="KW-1185">Reference proteome</keyword>
<organism evidence="1 2">
    <name type="scientific">Rhizoctonia solani 123E</name>
    <dbReference type="NCBI Taxonomy" id="1423351"/>
    <lineage>
        <taxon>Eukaryota</taxon>
        <taxon>Fungi</taxon>
        <taxon>Dikarya</taxon>
        <taxon>Basidiomycota</taxon>
        <taxon>Agaricomycotina</taxon>
        <taxon>Agaricomycetes</taxon>
        <taxon>Cantharellales</taxon>
        <taxon>Ceratobasidiaceae</taxon>
        <taxon>Rhizoctonia</taxon>
    </lineage>
</organism>
<dbReference type="HOGENOM" id="CLU_2122455_0_0_1"/>